<dbReference type="Pfam" id="PF00296">
    <property type="entry name" value="Bac_luciferase"/>
    <property type="match status" value="1"/>
</dbReference>
<feature type="domain" description="Luciferase-like" evidence="2">
    <location>
        <begin position="9"/>
        <end position="302"/>
    </location>
</feature>
<dbReference type="SUPFAM" id="SSF51679">
    <property type="entry name" value="Bacterial luciferase-like"/>
    <property type="match status" value="1"/>
</dbReference>
<organism evidence="3 4">
    <name type="scientific">Svornostia abyssi</name>
    <dbReference type="NCBI Taxonomy" id="2898438"/>
    <lineage>
        <taxon>Bacteria</taxon>
        <taxon>Bacillati</taxon>
        <taxon>Actinomycetota</taxon>
        <taxon>Thermoleophilia</taxon>
        <taxon>Solirubrobacterales</taxon>
        <taxon>Baekduiaceae</taxon>
        <taxon>Svornostia</taxon>
    </lineage>
</organism>
<proteinExistence type="predicted"/>
<protein>
    <submittedName>
        <fullName evidence="3">LLM class flavin-dependent oxidoreductase</fullName>
    </submittedName>
</protein>
<accession>A0ABY5PGF3</accession>
<keyword evidence="4" id="KW-1185">Reference proteome</keyword>
<dbReference type="EMBL" id="CP088295">
    <property type="protein sequence ID" value="UUY03764.1"/>
    <property type="molecule type" value="Genomic_DNA"/>
</dbReference>
<evidence type="ECO:0000259" key="2">
    <source>
        <dbReference type="Pfam" id="PF00296"/>
    </source>
</evidence>
<dbReference type="InterPro" id="IPR036661">
    <property type="entry name" value="Luciferase-like_sf"/>
</dbReference>
<gene>
    <name evidence="3" type="ORF">LRS13_24405</name>
</gene>
<dbReference type="PANTHER" id="PTHR43244">
    <property type="match status" value="1"/>
</dbReference>
<dbReference type="InterPro" id="IPR050564">
    <property type="entry name" value="F420-G6PD/mer"/>
</dbReference>
<keyword evidence="1" id="KW-0560">Oxidoreductase</keyword>
<reference evidence="4" key="1">
    <citation type="submission" date="2021-11" db="EMBL/GenBank/DDBJ databases">
        <title>Cultivation dependent microbiological survey of springs from the worlds oldest radium mine currently devoted to the extraction of radon-saturated water.</title>
        <authorList>
            <person name="Kapinusova G."/>
            <person name="Smrhova T."/>
            <person name="Strejcek M."/>
            <person name="Suman J."/>
            <person name="Jani K."/>
            <person name="Pajer P."/>
            <person name="Uhlik O."/>
        </authorList>
    </citation>
    <scope>NUCLEOTIDE SEQUENCE [LARGE SCALE GENOMIC DNA]</scope>
    <source>
        <strain evidence="4">J379</strain>
    </source>
</reference>
<evidence type="ECO:0000313" key="3">
    <source>
        <dbReference type="EMBL" id="UUY03764.1"/>
    </source>
</evidence>
<dbReference type="Gene3D" id="3.20.20.30">
    <property type="entry name" value="Luciferase-like domain"/>
    <property type="match status" value="1"/>
</dbReference>
<dbReference type="CDD" id="cd01097">
    <property type="entry name" value="Tetrahydromethanopterin_reductase"/>
    <property type="match status" value="1"/>
</dbReference>
<dbReference type="PANTHER" id="PTHR43244:SF1">
    <property type="entry name" value="5,10-METHYLENETETRAHYDROMETHANOPTERIN REDUCTASE"/>
    <property type="match status" value="1"/>
</dbReference>
<evidence type="ECO:0000313" key="4">
    <source>
        <dbReference type="Proteomes" id="UP001058860"/>
    </source>
</evidence>
<dbReference type="InterPro" id="IPR011251">
    <property type="entry name" value="Luciferase-like_dom"/>
</dbReference>
<name>A0ABY5PGF3_9ACTN</name>
<evidence type="ECO:0000256" key="1">
    <source>
        <dbReference type="ARBA" id="ARBA00023002"/>
    </source>
</evidence>
<sequence>MALGCFVSPGKSLDQAVERVRLAEELGFESVYTTHINGRDSLTVLAAYALATSRIRVGTGVVPIYTRTPATMAQTAATLAELSGERLTLGLGVSHRPVVEGWHGQTIDKPIAEMREYLSLVRAIVSGTEIPQDTVKWKTMMPLSGVGPYPDLPIYVAGLSPKMLRAAGEMADGVILWLCNPAYIRDVVVPEVRAGREAVGKSLDGFDIVAAVPGALVDDSAEAHAAMRRDLLPYFGLPFYRAMIERSGFGDSIAAYDAGAAAGDPAAMGAGIATAFLDALCAIGDEDAVRAGLQRYLDAGATSPCIGPIARSDFDGTLRAAAPR</sequence>
<dbReference type="Proteomes" id="UP001058860">
    <property type="component" value="Chromosome"/>
</dbReference>
<dbReference type="RefSeq" id="WP_353864267.1">
    <property type="nucleotide sequence ID" value="NZ_CP088295.1"/>
</dbReference>